<dbReference type="EMBL" id="FUYZ01000007">
    <property type="protein sequence ID" value="SKB97289.1"/>
    <property type="molecule type" value="Genomic_DNA"/>
</dbReference>
<dbReference type="Pfam" id="PF05175">
    <property type="entry name" value="MTS"/>
    <property type="match status" value="1"/>
</dbReference>
<proteinExistence type="predicted"/>
<evidence type="ECO:0000313" key="4">
    <source>
        <dbReference type="EMBL" id="SKB97289.1"/>
    </source>
</evidence>
<feature type="domain" description="Methyltransferase small" evidence="3">
    <location>
        <begin position="25"/>
        <end position="127"/>
    </location>
</feature>
<dbReference type="Gene3D" id="3.40.50.150">
    <property type="entry name" value="Vaccinia Virus protein VP39"/>
    <property type="match status" value="1"/>
</dbReference>
<dbReference type="AlphaFoldDB" id="A0A1T5FM80"/>
<dbReference type="PANTHER" id="PTHR47739:SF1">
    <property type="entry name" value="TRNA1(VAL) (ADENINE(37)-N6)-METHYLTRANSFERASE"/>
    <property type="match status" value="1"/>
</dbReference>
<dbReference type="InterPro" id="IPR050210">
    <property type="entry name" value="tRNA_Adenine-N(6)_MTase"/>
</dbReference>
<name>A0A1T5FM80_9FLAO</name>
<dbReference type="GO" id="GO:0032259">
    <property type="term" value="P:methylation"/>
    <property type="evidence" value="ECO:0007669"/>
    <property type="project" value="UniProtKB-KW"/>
</dbReference>
<sequence>MMKVFRFQQFDIIQDEVVFRVGTDAVLLGALANPKDAKTALEVGTGTGVISLMLAQRFPELHILALDINEKAVEIAQSNFNASPFSNRLKSQQADFKSFDVAEKVDFVFSNPPYFEANDSSKDVLARQKIELGFEDLIKISNIILSESGVLAVIIPAQDENDFIALCEKENLHLKRKVSIRGIEGGEVRRVILSFSKSEVDRCIAEEFVVEKSPRQYSDQYLEFTKDFHLFKS</sequence>
<protein>
    <submittedName>
        <fullName evidence="4">tRNA1Val (Adenine37-N6)-methyltransferase</fullName>
    </submittedName>
</protein>
<dbReference type="CDD" id="cd02440">
    <property type="entry name" value="AdoMet_MTases"/>
    <property type="match status" value="1"/>
</dbReference>
<dbReference type="RefSeq" id="WP_245797181.1">
    <property type="nucleotide sequence ID" value="NZ_FUYZ01000007.1"/>
</dbReference>
<keyword evidence="2" id="KW-0949">S-adenosyl-L-methionine</keyword>
<dbReference type="InterPro" id="IPR007848">
    <property type="entry name" value="Small_mtfrase_dom"/>
</dbReference>
<evidence type="ECO:0000256" key="1">
    <source>
        <dbReference type="ARBA" id="ARBA00022603"/>
    </source>
</evidence>
<evidence type="ECO:0000313" key="5">
    <source>
        <dbReference type="Proteomes" id="UP000191112"/>
    </source>
</evidence>
<dbReference type="Proteomes" id="UP000191112">
    <property type="component" value="Unassembled WGS sequence"/>
</dbReference>
<dbReference type="GO" id="GO:0008757">
    <property type="term" value="F:S-adenosylmethionine-dependent methyltransferase activity"/>
    <property type="evidence" value="ECO:0007669"/>
    <property type="project" value="UniProtKB-ARBA"/>
</dbReference>
<dbReference type="PROSITE" id="PS00092">
    <property type="entry name" value="N6_MTASE"/>
    <property type="match status" value="1"/>
</dbReference>
<keyword evidence="5" id="KW-1185">Reference proteome</keyword>
<keyword evidence="1 4" id="KW-0489">Methyltransferase</keyword>
<gene>
    <name evidence="4" type="ORF">SAMN05660477_02150</name>
</gene>
<accession>A0A1T5FM80</accession>
<evidence type="ECO:0000256" key="2">
    <source>
        <dbReference type="ARBA" id="ARBA00022691"/>
    </source>
</evidence>
<dbReference type="InterPro" id="IPR002052">
    <property type="entry name" value="DNA_methylase_N6_adenine_CS"/>
</dbReference>
<dbReference type="GO" id="GO:0008170">
    <property type="term" value="F:N-methyltransferase activity"/>
    <property type="evidence" value="ECO:0007669"/>
    <property type="project" value="UniProtKB-ARBA"/>
</dbReference>
<dbReference type="GO" id="GO:0003676">
    <property type="term" value="F:nucleic acid binding"/>
    <property type="evidence" value="ECO:0007669"/>
    <property type="project" value="InterPro"/>
</dbReference>
<evidence type="ECO:0000259" key="3">
    <source>
        <dbReference type="Pfam" id="PF05175"/>
    </source>
</evidence>
<dbReference type="STRING" id="619805.SAMN05660477_02150"/>
<reference evidence="4 5" key="1">
    <citation type="submission" date="2017-02" db="EMBL/GenBank/DDBJ databases">
        <authorList>
            <person name="Peterson S.W."/>
        </authorList>
    </citation>
    <scope>NUCLEOTIDE SEQUENCE [LARGE SCALE GENOMIC DNA]</scope>
    <source>
        <strain evidence="4 5">DSM 22323</strain>
    </source>
</reference>
<dbReference type="PANTHER" id="PTHR47739">
    <property type="entry name" value="TRNA1(VAL) (ADENINE(37)-N6)-METHYLTRANSFERASE"/>
    <property type="match status" value="1"/>
</dbReference>
<keyword evidence="4" id="KW-0808">Transferase</keyword>
<dbReference type="SUPFAM" id="SSF53335">
    <property type="entry name" value="S-adenosyl-L-methionine-dependent methyltransferases"/>
    <property type="match status" value="1"/>
</dbReference>
<dbReference type="InterPro" id="IPR029063">
    <property type="entry name" value="SAM-dependent_MTases_sf"/>
</dbReference>
<organism evidence="4 5">
    <name type="scientific">Soonwooa buanensis</name>
    <dbReference type="NCBI Taxonomy" id="619805"/>
    <lineage>
        <taxon>Bacteria</taxon>
        <taxon>Pseudomonadati</taxon>
        <taxon>Bacteroidota</taxon>
        <taxon>Flavobacteriia</taxon>
        <taxon>Flavobacteriales</taxon>
        <taxon>Weeksellaceae</taxon>
        <taxon>Chryseobacterium group</taxon>
        <taxon>Soonwooa</taxon>
    </lineage>
</organism>